<evidence type="ECO:0000256" key="14">
    <source>
        <dbReference type="ARBA" id="ARBA00023014"/>
    </source>
</evidence>
<dbReference type="AlphaFoldDB" id="A0A0R1XS22"/>
<gene>
    <name evidence="19" type="ORF">FC83_GL003168</name>
</gene>
<dbReference type="Gene3D" id="3.30.565.10">
    <property type="entry name" value="Histidine kinase-like ATPase, C-terminal domain"/>
    <property type="match status" value="1"/>
</dbReference>
<evidence type="ECO:0000256" key="13">
    <source>
        <dbReference type="ARBA" id="ARBA00023012"/>
    </source>
</evidence>
<reference evidence="19 20" key="1">
    <citation type="journal article" date="2015" name="Genome Announc.">
        <title>Expanding the biotechnology potential of lactobacilli through comparative genomics of 213 strains and associated genera.</title>
        <authorList>
            <person name="Sun Z."/>
            <person name="Harris H.M."/>
            <person name="McCann A."/>
            <person name="Guo C."/>
            <person name="Argimon S."/>
            <person name="Zhang W."/>
            <person name="Yang X."/>
            <person name="Jeffery I.B."/>
            <person name="Cooney J.C."/>
            <person name="Kagawa T.F."/>
            <person name="Liu W."/>
            <person name="Song Y."/>
            <person name="Salvetti E."/>
            <person name="Wrobel A."/>
            <person name="Rasinkangas P."/>
            <person name="Parkhill J."/>
            <person name="Rea M.C."/>
            <person name="O'Sullivan O."/>
            <person name="Ritari J."/>
            <person name="Douillard F.P."/>
            <person name="Paul Ross R."/>
            <person name="Yang R."/>
            <person name="Briner A.E."/>
            <person name="Felis G.E."/>
            <person name="de Vos W.M."/>
            <person name="Barrangou R."/>
            <person name="Klaenhammer T.R."/>
            <person name="Caufield P.W."/>
            <person name="Cui Y."/>
            <person name="Zhang H."/>
            <person name="O'Toole P.W."/>
        </authorList>
    </citation>
    <scope>NUCLEOTIDE SEQUENCE [LARGE SCALE GENOMIC DNA]</scope>
    <source>
        <strain evidence="19 20">DSM 18527</strain>
    </source>
</reference>
<dbReference type="PATRIC" id="fig|1423734.3.peg.3216"/>
<dbReference type="SMART" id="SM00387">
    <property type="entry name" value="HATPase_c"/>
    <property type="match status" value="1"/>
</dbReference>
<dbReference type="Gene3D" id="1.20.5.1930">
    <property type="match status" value="1"/>
</dbReference>
<evidence type="ECO:0000256" key="12">
    <source>
        <dbReference type="ARBA" id="ARBA00023004"/>
    </source>
</evidence>
<evidence type="ECO:0000256" key="10">
    <source>
        <dbReference type="ARBA" id="ARBA00022777"/>
    </source>
</evidence>
<dbReference type="STRING" id="1423734.FC83_GL003168"/>
<dbReference type="GO" id="GO:0046983">
    <property type="term" value="F:protein dimerization activity"/>
    <property type="evidence" value="ECO:0007669"/>
    <property type="project" value="InterPro"/>
</dbReference>
<dbReference type="Pfam" id="PF07730">
    <property type="entry name" value="HisKA_3"/>
    <property type="match status" value="1"/>
</dbReference>
<evidence type="ECO:0000256" key="17">
    <source>
        <dbReference type="PIRSR" id="PIRSR037432-51"/>
    </source>
</evidence>
<dbReference type="InterPro" id="IPR003594">
    <property type="entry name" value="HATPase_dom"/>
</dbReference>
<dbReference type="eggNOG" id="COG4585">
    <property type="taxonomic scope" value="Bacteria"/>
</dbReference>
<comment type="subcellular location">
    <subcellularLocation>
        <location evidence="3">Cytoplasm</location>
    </subcellularLocation>
</comment>
<dbReference type="Proteomes" id="UP000051236">
    <property type="component" value="Unassembled WGS sequence"/>
</dbReference>
<evidence type="ECO:0000256" key="9">
    <source>
        <dbReference type="ARBA" id="ARBA00022741"/>
    </source>
</evidence>
<evidence type="ECO:0000256" key="7">
    <source>
        <dbReference type="ARBA" id="ARBA00022679"/>
    </source>
</evidence>
<keyword evidence="20" id="KW-1185">Reference proteome</keyword>
<keyword evidence="12" id="KW-0408">Iron</keyword>
<dbReference type="GO" id="GO:0051539">
    <property type="term" value="F:4 iron, 4 sulfur cluster binding"/>
    <property type="evidence" value="ECO:0007669"/>
    <property type="project" value="UniProtKB-KW"/>
</dbReference>
<dbReference type="InterPro" id="IPR005467">
    <property type="entry name" value="His_kinase_dom"/>
</dbReference>
<evidence type="ECO:0000256" key="1">
    <source>
        <dbReference type="ARBA" id="ARBA00000085"/>
    </source>
</evidence>
<sequence>MQNFSHASDAMLIFQDDQLLIMNDLAQNLLDQTDVDTNYLQQLVLTYLKRNSNESDDCFNCAIKNQLSDITIPLTINSDGKEPLSYSLIHRQLSSHENVYSITLKSADARERLDQLSVQHSLIQYINRAHEDERKQISEDLHDSIAQGIFTAIMGISRLVSQQTTASKTDFAQQGDLIQNQLREVLNEVKGMALDLRPSALDDLGLVPALKTLIQRLQENTGIQITFINRLKPDITIPNDIAIVIYRIAQEAMSNAIKHADTDEITLLLLTHDKGVSLEVIDTGKGFDVAKMNQPNGRSLGLLNMNERVKALNGVFTLESKIGEGTSVKVEFPVISAHLEVS</sequence>
<dbReference type="PIRSF" id="PIRSF037432">
    <property type="entry name" value="STHK_NreB"/>
    <property type="match status" value="1"/>
</dbReference>
<keyword evidence="14" id="KW-0411">Iron-sulfur</keyword>
<dbReference type="CDD" id="cd16917">
    <property type="entry name" value="HATPase_UhpB-NarQ-NarX-like"/>
    <property type="match status" value="1"/>
</dbReference>
<comment type="PTM">
    <text evidence="17">Autophosphorylated.</text>
</comment>
<proteinExistence type="predicted"/>
<evidence type="ECO:0000256" key="15">
    <source>
        <dbReference type="ARBA" id="ARBA00024827"/>
    </source>
</evidence>
<keyword evidence="9 16" id="KW-0547">Nucleotide-binding</keyword>
<evidence type="ECO:0000256" key="6">
    <source>
        <dbReference type="ARBA" id="ARBA00022553"/>
    </source>
</evidence>
<protein>
    <recommendedName>
        <fullName evidence="16">Sensor histidine kinase</fullName>
        <ecNumber evidence="16">2.7.13.3</ecNumber>
    </recommendedName>
</protein>
<feature type="domain" description="Histidine kinase" evidence="18">
    <location>
        <begin position="144"/>
        <end position="336"/>
    </location>
</feature>
<evidence type="ECO:0000313" key="19">
    <source>
        <dbReference type="EMBL" id="KRM33088.1"/>
    </source>
</evidence>
<keyword evidence="11 16" id="KW-0067">ATP-binding</keyword>
<dbReference type="InterPro" id="IPR050482">
    <property type="entry name" value="Sensor_HK_TwoCompSys"/>
</dbReference>
<evidence type="ECO:0000259" key="18">
    <source>
        <dbReference type="PROSITE" id="PS50109"/>
    </source>
</evidence>
<evidence type="ECO:0000256" key="3">
    <source>
        <dbReference type="ARBA" id="ARBA00004496"/>
    </source>
</evidence>
<evidence type="ECO:0000256" key="2">
    <source>
        <dbReference type="ARBA" id="ARBA00001966"/>
    </source>
</evidence>
<evidence type="ECO:0000313" key="20">
    <source>
        <dbReference type="Proteomes" id="UP000051236"/>
    </source>
</evidence>
<dbReference type="GO" id="GO:0005506">
    <property type="term" value="F:iron ion binding"/>
    <property type="evidence" value="ECO:0007669"/>
    <property type="project" value="InterPro"/>
</dbReference>
<evidence type="ECO:0000256" key="11">
    <source>
        <dbReference type="ARBA" id="ARBA00022840"/>
    </source>
</evidence>
<comment type="catalytic activity">
    <reaction evidence="1 16">
        <text>ATP + protein L-histidine = ADP + protein N-phospho-L-histidine.</text>
        <dbReference type="EC" id="2.7.13.3"/>
    </reaction>
</comment>
<dbReference type="PRINTS" id="PR00344">
    <property type="entry name" value="BCTRLSENSOR"/>
</dbReference>
<evidence type="ECO:0000256" key="4">
    <source>
        <dbReference type="ARBA" id="ARBA00022485"/>
    </source>
</evidence>
<organism evidence="19 20">
    <name type="scientific">Agrilactobacillus composti DSM 18527 = JCM 14202</name>
    <dbReference type="NCBI Taxonomy" id="1423734"/>
    <lineage>
        <taxon>Bacteria</taxon>
        <taxon>Bacillati</taxon>
        <taxon>Bacillota</taxon>
        <taxon>Bacilli</taxon>
        <taxon>Lactobacillales</taxon>
        <taxon>Lactobacillaceae</taxon>
        <taxon>Agrilactobacillus</taxon>
    </lineage>
</organism>
<keyword evidence="13 16" id="KW-0902">Two-component regulatory system</keyword>
<dbReference type="SUPFAM" id="SSF55874">
    <property type="entry name" value="ATPase domain of HSP90 chaperone/DNA topoisomerase II/histidine kinase"/>
    <property type="match status" value="1"/>
</dbReference>
<comment type="function">
    <text evidence="15">Member of the two-component regulatory system NreB/NreC involved in the control of dissimilatory nitrate/nitrite reduction in response to oxygen. NreB functions as a direct oxygen sensor histidine kinase which is autophosphorylated, in the absence of oxygen, probably at the conserved histidine residue, and transfers its phosphate group probably to a conserved aspartate residue of NreC. NreB/NreC activates the expression of the nitrate (narGHJI) and nitrite (nir) reductase operons, as well as the putative nitrate transporter gene narT.</text>
</comment>
<keyword evidence="5" id="KW-0963">Cytoplasm</keyword>
<dbReference type="GO" id="GO:0005524">
    <property type="term" value="F:ATP binding"/>
    <property type="evidence" value="ECO:0007669"/>
    <property type="project" value="UniProtKB-KW"/>
</dbReference>
<dbReference type="GO" id="GO:0016020">
    <property type="term" value="C:membrane"/>
    <property type="evidence" value="ECO:0007669"/>
    <property type="project" value="InterPro"/>
</dbReference>
<name>A0A0R1XS22_9LACO</name>
<comment type="caution">
    <text evidence="19">The sequence shown here is derived from an EMBL/GenBank/DDBJ whole genome shotgun (WGS) entry which is preliminary data.</text>
</comment>
<dbReference type="EC" id="2.7.13.3" evidence="16"/>
<keyword evidence="8" id="KW-0479">Metal-binding</keyword>
<dbReference type="GO" id="GO:0000155">
    <property type="term" value="F:phosphorelay sensor kinase activity"/>
    <property type="evidence" value="ECO:0007669"/>
    <property type="project" value="InterPro"/>
</dbReference>
<evidence type="ECO:0000256" key="16">
    <source>
        <dbReference type="PIRNR" id="PIRNR037432"/>
    </source>
</evidence>
<comment type="cofactor">
    <cofactor evidence="2">
        <name>[4Fe-4S] cluster</name>
        <dbReference type="ChEBI" id="CHEBI:49883"/>
    </cofactor>
</comment>
<feature type="modified residue" description="Phosphohistidine; by autocatalysis" evidence="17">
    <location>
        <position position="142"/>
    </location>
</feature>
<dbReference type="InterPro" id="IPR036890">
    <property type="entry name" value="HATPase_C_sf"/>
</dbReference>
<keyword evidence="6 17" id="KW-0597">Phosphoprotein</keyword>
<dbReference type="GO" id="GO:0005737">
    <property type="term" value="C:cytoplasm"/>
    <property type="evidence" value="ECO:0007669"/>
    <property type="project" value="UniProtKB-SubCell"/>
</dbReference>
<dbReference type="InterPro" id="IPR011712">
    <property type="entry name" value="Sig_transdc_His_kin_sub3_dim/P"/>
</dbReference>
<accession>A0A0R1XS22</accession>
<dbReference type="PROSITE" id="PS50109">
    <property type="entry name" value="HIS_KIN"/>
    <property type="match status" value="1"/>
</dbReference>
<evidence type="ECO:0000256" key="8">
    <source>
        <dbReference type="ARBA" id="ARBA00022723"/>
    </source>
</evidence>
<dbReference type="Pfam" id="PF02518">
    <property type="entry name" value="HATPase_c"/>
    <property type="match status" value="1"/>
</dbReference>
<keyword evidence="7 16" id="KW-0808">Transferase</keyword>
<dbReference type="EMBL" id="AZGA01000057">
    <property type="protein sequence ID" value="KRM33088.1"/>
    <property type="molecule type" value="Genomic_DNA"/>
</dbReference>
<evidence type="ECO:0000256" key="5">
    <source>
        <dbReference type="ARBA" id="ARBA00022490"/>
    </source>
</evidence>
<dbReference type="InterPro" id="IPR004358">
    <property type="entry name" value="Sig_transdc_His_kin-like_C"/>
</dbReference>
<keyword evidence="10 16" id="KW-0418">Kinase</keyword>
<dbReference type="PANTHER" id="PTHR24421">
    <property type="entry name" value="NITRATE/NITRITE SENSOR PROTEIN NARX-RELATED"/>
    <property type="match status" value="1"/>
</dbReference>
<dbReference type="PANTHER" id="PTHR24421:SF10">
    <property type="entry name" value="NITRATE_NITRITE SENSOR PROTEIN NARQ"/>
    <property type="match status" value="1"/>
</dbReference>
<keyword evidence="4" id="KW-0004">4Fe-4S</keyword>
<dbReference type="InterPro" id="IPR017203">
    <property type="entry name" value="Sig_transdc_His_kinase_NreB"/>
</dbReference>